<dbReference type="PANTHER" id="PTHR31153:SF1">
    <property type="entry name" value="CALMODULIN CALCIUM-DEPENDENT NAD KINASE"/>
    <property type="match status" value="1"/>
</dbReference>
<keyword evidence="1" id="KW-0812">Transmembrane</keyword>
<keyword evidence="1" id="KW-1133">Transmembrane helix</keyword>
<dbReference type="PANTHER" id="PTHR31153">
    <property type="entry name" value="CALMODULIN CALCIUM-DEPENDENT NAD KINASE"/>
    <property type="match status" value="1"/>
</dbReference>
<name>A0A8T1RR46_CARIL</name>
<protein>
    <recommendedName>
        <fullName evidence="4">Zeta toxin domain-containing protein</fullName>
    </recommendedName>
</protein>
<dbReference type="InterPro" id="IPR044802">
    <property type="entry name" value="NADKc-like"/>
</dbReference>
<evidence type="ECO:0000256" key="1">
    <source>
        <dbReference type="SAM" id="Phobius"/>
    </source>
</evidence>
<dbReference type="EMBL" id="CM031809">
    <property type="protein sequence ID" value="KAG6668713.1"/>
    <property type="molecule type" value="Genomic_DNA"/>
</dbReference>
<feature type="transmembrane region" description="Helical" evidence="1">
    <location>
        <begin position="12"/>
        <end position="31"/>
    </location>
</feature>
<comment type="caution">
    <text evidence="2">The sequence shown here is derived from an EMBL/GenBank/DDBJ whole genome shotgun (WGS) entry which is preliminary data.</text>
</comment>
<dbReference type="OrthoDB" id="10267859at2759"/>
<dbReference type="AlphaFoldDB" id="A0A8T1RR46"/>
<gene>
    <name evidence="2" type="ORF">CIPAW_01G190400</name>
</gene>
<proteinExistence type="predicted"/>
<evidence type="ECO:0000313" key="3">
    <source>
        <dbReference type="Proteomes" id="UP000811609"/>
    </source>
</evidence>
<evidence type="ECO:0008006" key="4">
    <source>
        <dbReference type="Google" id="ProtNLM"/>
    </source>
</evidence>
<reference evidence="2" key="1">
    <citation type="submission" date="2020-12" db="EMBL/GenBank/DDBJ databases">
        <title>WGS assembly of Carya illinoinensis cv. Pawnee.</title>
        <authorList>
            <person name="Platts A."/>
            <person name="Shu S."/>
            <person name="Wright S."/>
            <person name="Barry K."/>
            <person name="Edger P."/>
            <person name="Pires J.C."/>
            <person name="Schmutz J."/>
        </authorList>
    </citation>
    <scope>NUCLEOTIDE SEQUENCE</scope>
    <source>
        <tissue evidence="2">Leaf</tissue>
    </source>
</reference>
<evidence type="ECO:0000313" key="2">
    <source>
        <dbReference type="EMBL" id="KAG6668713.1"/>
    </source>
</evidence>
<organism evidence="2 3">
    <name type="scientific">Carya illinoinensis</name>
    <name type="common">Pecan</name>
    <dbReference type="NCBI Taxonomy" id="32201"/>
    <lineage>
        <taxon>Eukaryota</taxon>
        <taxon>Viridiplantae</taxon>
        <taxon>Streptophyta</taxon>
        <taxon>Embryophyta</taxon>
        <taxon>Tracheophyta</taxon>
        <taxon>Spermatophyta</taxon>
        <taxon>Magnoliopsida</taxon>
        <taxon>eudicotyledons</taxon>
        <taxon>Gunneridae</taxon>
        <taxon>Pentapetalae</taxon>
        <taxon>rosids</taxon>
        <taxon>fabids</taxon>
        <taxon>Fagales</taxon>
        <taxon>Juglandaceae</taxon>
        <taxon>Carya</taxon>
    </lineage>
</organism>
<dbReference type="Proteomes" id="UP000811609">
    <property type="component" value="Chromosome 1"/>
</dbReference>
<keyword evidence="3" id="KW-1185">Reference proteome</keyword>
<accession>A0A8T1RR46</accession>
<sequence>MQLGGDHGRVVIKHILAASFFGFIAAVARRFHRPRSKPDRDENVIPRLERTECSRVGKLERFSHYVARQMGFLDANECPQLCKLAYDYLRKSKGCDDSIYEFVANEPDAQSLCLKLIEEFEKCILSYFAFHWGQASLLISQVLSVESEQKIAKLKDVLLAATRKQRFERVTKNLKVTRTFTTLVEEMKAIGTCAHRGDESQCTEVMVPAAHNERSPVLLLMGGSMGAGKSTVLKDILRVSSASAC</sequence>
<keyword evidence="1" id="KW-0472">Membrane</keyword>